<evidence type="ECO:0000259" key="2">
    <source>
        <dbReference type="Pfam" id="PF18864"/>
    </source>
</evidence>
<sequence length="299" mass="32776">MSKSIVETIQVEAMDDSVPLSSLLPKAYAVARKLELDEFANWANFELKGYECAAGELPDYRAPIAHLRGFNGRGWTPVVIPNDKYEKILSRAYCFESISQLEDTMSEMKGGIEICYYLNGEQARMVGQLVGYNTQYAHFLGRSAIMRIISTVRSSILDWAIELEMNGVKGEGISFTPREKEIAKVTTNNFHINGNVQGIVGNEVSENSISHLTMTVHQNDMDSLKKHLLEGGLTEDDVCELAEAIEMDATPVKEGEYGARVSAWMGKMITKAATGAWSIGVGTAGSFLGGALASYYGFS</sequence>
<keyword evidence="1" id="KW-1133">Transmembrane helix</keyword>
<evidence type="ECO:0000256" key="1">
    <source>
        <dbReference type="SAM" id="Phobius"/>
    </source>
</evidence>
<dbReference type="RefSeq" id="WP_255387582.1">
    <property type="nucleotide sequence ID" value="NZ_CP101508.1"/>
</dbReference>
<keyword evidence="1" id="KW-0812">Transmembrane</keyword>
<feature type="transmembrane region" description="Helical" evidence="1">
    <location>
        <begin position="275"/>
        <end position="298"/>
    </location>
</feature>
<name>A0ABY5GBB9_9GAMM</name>
<feature type="domain" description="AbiTii" evidence="2">
    <location>
        <begin position="4"/>
        <end position="187"/>
    </location>
</feature>
<accession>A0ABY5GBB9</accession>
<protein>
    <recommendedName>
        <fullName evidence="2">AbiTii domain-containing protein</fullName>
    </recommendedName>
</protein>
<keyword evidence="4" id="KW-1185">Reference proteome</keyword>
<evidence type="ECO:0000313" key="4">
    <source>
        <dbReference type="Proteomes" id="UP001057998"/>
    </source>
</evidence>
<reference evidence="3" key="1">
    <citation type="submission" date="2022-07" db="EMBL/GenBank/DDBJ databases">
        <title>Genome sequencing of Photobacterium atrarenae GJH2-4.</title>
        <authorList>
            <person name="Park S.-J."/>
        </authorList>
    </citation>
    <scope>NUCLEOTIDE SEQUENCE</scope>
    <source>
        <strain evidence="3">GJH2-4</strain>
    </source>
</reference>
<evidence type="ECO:0000313" key="3">
    <source>
        <dbReference type="EMBL" id="UTV26369.1"/>
    </source>
</evidence>
<gene>
    <name evidence="3" type="ORF">NNL38_08225</name>
</gene>
<organism evidence="3 4">
    <name type="scientific">Photobacterium atrarenae</name>
    <dbReference type="NCBI Taxonomy" id="865757"/>
    <lineage>
        <taxon>Bacteria</taxon>
        <taxon>Pseudomonadati</taxon>
        <taxon>Pseudomonadota</taxon>
        <taxon>Gammaproteobacteria</taxon>
        <taxon>Vibrionales</taxon>
        <taxon>Vibrionaceae</taxon>
        <taxon>Photobacterium</taxon>
    </lineage>
</organism>
<dbReference type="InterPro" id="IPR041304">
    <property type="entry name" value="AbiTii"/>
</dbReference>
<proteinExistence type="predicted"/>
<keyword evidence="1" id="KW-0472">Membrane</keyword>
<dbReference type="Pfam" id="PF18864">
    <property type="entry name" value="AbiTii"/>
    <property type="match status" value="1"/>
</dbReference>
<dbReference type="Proteomes" id="UP001057998">
    <property type="component" value="Chromosome 1"/>
</dbReference>
<dbReference type="EMBL" id="CP101508">
    <property type="protein sequence ID" value="UTV26369.1"/>
    <property type="molecule type" value="Genomic_DNA"/>
</dbReference>